<dbReference type="SMART" id="SM00965">
    <property type="entry name" value="STN"/>
    <property type="match status" value="1"/>
</dbReference>
<dbReference type="InterPro" id="IPR036942">
    <property type="entry name" value="Beta-barrel_TonB_sf"/>
</dbReference>
<dbReference type="PROSITE" id="PS52016">
    <property type="entry name" value="TONB_DEPENDENT_REC_3"/>
    <property type="match status" value="1"/>
</dbReference>
<dbReference type="RefSeq" id="WP_194212127.1">
    <property type="nucleotide sequence ID" value="NZ_CP061205.1"/>
</dbReference>
<evidence type="ECO:0000256" key="9">
    <source>
        <dbReference type="ARBA" id="ARBA00023136"/>
    </source>
</evidence>
<evidence type="ECO:0000256" key="4">
    <source>
        <dbReference type="ARBA" id="ARBA00022496"/>
    </source>
</evidence>
<keyword evidence="5 11" id="KW-0812">Transmembrane</keyword>
<feature type="domain" description="Secretin/TonB short N-terminal" evidence="14">
    <location>
        <begin position="54"/>
        <end position="105"/>
    </location>
</feature>
<gene>
    <name evidence="15" type="ORF">ACFOKA_03915</name>
</gene>
<evidence type="ECO:0000256" key="3">
    <source>
        <dbReference type="ARBA" id="ARBA00022452"/>
    </source>
</evidence>
<feature type="chain" id="PRO_5045966119" evidence="13">
    <location>
        <begin position="24"/>
        <end position="875"/>
    </location>
</feature>
<evidence type="ECO:0000256" key="10">
    <source>
        <dbReference type="ARBA" id="ARBA00023237"/>
    </source>
</evidence>
<proteinExistence type="inferred from homology"/>
<organism evidence="15 16">
    <name type="scientific">Kordiimonas pumila</name>
    <dbReference type="NCBI Taxonomy" id="2161677"/>
    <lineage>
        <taxon>Bacteria</taxon>
        <taxon>Pseudomonadati</taxon>
        <taxon>Pseudomonadota</taxon>
        <taxon>Alphaproteobacteria</taxon>
        <taxon>Kordiimonadales</taxon>
        <taxon>Kordiimonadaceae</taxon>
        <taxon>Kordiimonas</taxon>
    </lineage>
</organism>
<keyword evidence="3 11" id="KW-1134">Transmembrane beta strand</keyword>
<dbReference type="EMBL" id="JBHRSL010000002">
    <property type="protein sequence ID" value="MFC3051047.1"/>
    <property type="molecule type" value="Genomic_DNA"/>
</dbReference>
<evidence type="ECO:0000256" key="6">
    <source>
        <dbReference type="ARBA" id="ARBA00023004"/>
    </source>
</evidence>
<keyword evidence="2 11" id="KW-0813">Transport</keyword>
<keyword evidence="15" id="KW-0675">Receptor</keyword>
<evidence type="ECO:0000256" key="5">
    <source>
        <dbReference type="ARBA" id="ARBA00022692"/>
    </source>
</evidence>
<comment type="similarity">
    <text evidence="11 12">Belongs to the TonB-dependent receptor family.</text>
</comment>
<evidence type="ECO:0000313" key="16">
    <source>
        <dbReference type="Proteomes" id="UP001595444"/>
    </source>
</evidence>
<dbReference type="PANTHER" id="PTHR32552">
    <property type="entry name" value="FERRICHROME IRON RECEPTOR-RELATED"/>
    <property type="match status" value="1"/>
</dbReference>
<dbReference type="InterPro" id="IPR039426">
    <property type="entry name" value="TonB-dep_rcpt-like"/>
</dbReference>
<protein>
    <submittedName>
        <fullName evidence="15">TonB-dependent receptor domain-containing protein</fullName>
    </submittedName>
</protein>
<evidence type="ECO:0000259" key="14">
    <source>
        <dbReference type="SMART" id="SM00965"/>
    </source>
</evidence>
<evidence type="ECO:0000256" key="7">
    <source>
        <dbReference type="ARBA" id="ARBA00023065"/>
    </source>
</evidence>
<dbReference type="InterPro" id="IPR012910">
    <property type="entry name" value="Plug_dom"/>
</dbReference>
<feature type="signal peptide" evidence="13">
    <location>
        <begin position="1"/>
        <end position="23"/>
    </location>
</feature>
<keyword evidence="8 12" id="KW-0798">TonB box</keyword>
<evidence type="ECO:0000256" key="12">
    <source>
        <dbReference type="RuleBase" id="RU003357"/>
    </source>
</evidence>
<evidence type="ECO:0000256" key="11">
    <source>
        <dbReference type="PROSITE-ProRule" id="PRU01360"/>
    </source>
</evidence>
<keyword evidence="4" id="KW-0410">Iron transport</keyword>
<dbReference type="PANTHER" id="PTHR32552:SF81">
    <property type="entry name" value="TONB-DEPENDENT OUTER MEMBRANE RECEPTOR"/>
    <property type="match status" value="1"/>
</dbReference>
<dbReference type="InterPro" id="IPR011662">
    <property type="entry name" value="Secretin/TonB_short_N"/>
</dbReference>
<dbReference type="Gene3D" id="3.55.50.30">
    <property type="match status" value="1"/>
</dbReference>
<keyword evidence="13" id="KW-0732">Signal</keyword>
<keyword evidence="16" id="KW-1185">Reference proteome</keyword>
<sequence>MKYTATISALALSTCLAWAPVQAMQVSQPKTYNIQIGEQRLDRALNVLAQKLGLQLLIQSDDVRGVQASLKAGTYTHREALEALLLGTNLTFSQIDESTIAIVPLGVSGAQNISYATGYNYMSGIAVSSDDESIDEVKNHQFEEITVTAQKRSALLQDVPVAVSAMTGSQLQKLGASDFKDVLRRIPGVSFSGVELGQSKYNIRGVSTTSTSPTVGVYLDDISLLTIATNFNGATDPIFFDFERLEVLKGPQGTLYGGNAMGGAIKYVSRKPNMNETEVSTSAGLSTTKGGDVSYEGQAVLNYNVVEDKLAIRTGFLYRELGGYIDQVPDGEIVDWRYSTGTSADDFTPSTKTSLGTKSEKNHNDATMYVARFSALWTPDDSLTILPSLFIQRYELDNTSSFYPNLPGLQTSKRYEEPSEDKLDVFSLSITKNFGDLELTSLTGYVDRSVGWDRDYSFFIGSLVSPLYSSDSYNVSNSSTKNLTQELRLDSGYTDSAWHWTIGLFYSHQKDNLYQAVDTSGAGTFFGTGTDIVYVGDTDTKTDEYAAFGEVTYSITPDFDAVVGLRAFGVEQTVDALYDGVLNGGQTMVENQKRTESGLNPKFSLVYRVTEDSMAYATASKGFRQGGPNRFQFDPDLCRADLDRLGIDDAPEGFDSDSIWSYELGSKNRLADGKVTLNGSVFLTEWSQIQQTVELTGCGFNFTGNVGSAEIKGLELEAQLRPLDSLLLTGSLTYTDAKITESNVGVSAQSGQNVLDVPEWMFNLSSTYTASISSEWTMTIQADYQYHGSNYRSFDALHTTSLNGTAIQVANIAQVQDSYDVANAYVLFSNDLWDYRLYVKNIFNSTPYLDYGLNDALNATTLRPRTIGIDISTRF</sequence>
<name>A0ABV7D1R0_9PROT</name>
<keyword evidence="10 11" id="KW-0998">Cell outer membrane</keyword>
<accession>A0ABV7D1R0</accession>
<evidence type="ECO:0000256" key="13">
    <source>
        <dbReference type="SAM" id="SignalP"/>
    </source>
</evidence>
<evidence type="ECO:0000256" key="1">
    <source>
        <dbReference type="ARBA" id="ARBA00004571"/>
    </source>
</evidence>
<evidence type="ECO:0000256" key="2">
    <source>
        <dbReference type="ARBA" id="ARBA00022448"/>
    </source>
</evidence>
<dbReference type="InterPro" id="IPR000531">
    <property type="entry name" value="Beta-barrel_TonB"/>
</dbReference>
<keyword evidence="6" id="KW-0408">Iron</keyword>
<keyword evidence="7" id="KW-0406">Ion transport</keyword>
<evidence type="ECO:0000256" key="8">
    <source>
        <dbReference type="ARBA" id="ARBA00023077"/>
    </source>
</evidence>
<dbReference type="Proteomes" id="UP001595444">
    <property type="component" value="Unassembled WGS sequence"/>
</dbReference>
<comment type="subcellular location">
    <subcellularLocation>
        <location evidence="1 11">Cell outer membrane</location>
        <topology evidence="1 11">Multi-pass membrane protein</topology>
    </subcellularLocation>
</comment>
<dbReference type="Gene3D" id="2.40.170.20">
    <property type="entry name" value="TonB-dependent receptor, beta-barrel domain"/>
    <property type="match status" value="1"/>
</dbReference>
<keyword evidence="9 11" id="KW-0472">Membrane</keyword>
<reference evidence="16" key="1">
    <citation type="journal article" date="2019" name="Int. J. Syst. Evol. Microbiol.">
        <title>The Global Catalogue of Microorganisms (GCM) 10K type strain sequencing project: providing services to taxonomists for standard genome sequencing and annotation.</title>
        <authorList>
            <consortium name="The Broad Institute Genomics Platform"/>
            <consortium name="The Broad Institute Genome Sequencing Center for Infectious Disease"/>
            <person name="Wu L."/>
            <person name="Ma J."/>
        </authorList>
    </citation>
    <scope>NUCLEOTIDE SEQUENCE [LARGE SCALE GENOMIC DNA]</scope>
    <source>
        <strain evidence="16">KCTC 62164</strain>
    </source>
</reference>
<evidence type="ECO:0000313" key="15">
    <source>
        <dbReference type="EMBL" id="MFC3051047.1"/>
    </source>
</evidence>
<comment type="caution">
    <text evidence="15">The sequence shown here is derived from an EMBL/GenBank/DDBJ whole genome shotgun (WGS) entry which is preliminary data.</text>
</comment>
<dbReference type="Pfam" id="PF00593">
    <property type="entry name" value="TonB_dep_Rec_b-barrel"/>
    <property type="match status" value="1"/>
</dbReference>
<dbReference type="SUPFAM" id="SSF56935">
    <property type="entry name" value="Porins"/>
    <property type="match status" value="1"/>
</dbReference>
<dbReference type="Pfam" id="PF07715">
    <property type="entry name" value="Plug"/>
    <property type="match status" value="1"/>
</dbReference>